<dbReference type="STRING" id="1802229.A2401_00310"/>
<protein>
    <submittedName>
        <fullName evidence="1">Uncharacterized protein</fullName>
    </submittedName>
</protein>
<dbReference type="AlphaFoldDB" id="A0A1G2J9K1"/>
<accession>A0A1G2J9K1</accession>
<dbReference type="EMBL" id="MHPP01000030">
    <property type="protein sequence ID" value="OGZ83643.1"/>
    <property type="molecule type" value="Genomic_DNA"/>
</dbReference>
<proteinExistence type="predicted"/>
<name>A0A1G2J9K1_9BACT</name>
<dbReference type="Proteomes" id="UP000177751">
    <property type="component" value="Unassembled WGS sequence"/>
</dbReference>
<reference evidence="1 2" key="1">
    <citation type="journal article" date="2016" name="Nat. Commun.">
        <title>Thousands of microbial genomes shed light on interconnected biogeochemical processes in an aquifer system.</title>
        <authorList>
            <person name="Anantharaman K."/>
            <person name="Brown C.T."/>
            <person name="Hug L.A."/>
            <person name="Sharon I."/>
            <person name="Castelle C.J."/>
            <person name="Probst A.J."/>
            <person name="Thomas B.C."/>
            <person name="Singh A."/>
            <person name="Wilkins M.J."/>
            <person name="Karaoz U."/>
            <person name="Brodie E.L."/>
            <person name="Williams K.H."/>
            <person name="Hubbard S.S."/>
            <person name="Banfield J.F."/>
        </authorList>
    </citation>
    <scope>NUCLEOTIDE SEQUENCE [LARGE SCALE GENOMIC DNA]</scope>
</reference>
<sequence length="207" mass="23869">MRKFACVQAFVIIFLTLLSTALTLGYFSAKDELLKHEVEMAIKAGQAIKLKTAVRNNLIISYEEWKELIEKPDSEQSKIVRARAQLVCRAKEDSALYILLREGLTHEENSAHDAFWSHFSLDIKKLAKKCEGQDGMFILYVFPIVLEMQLELDKTYGRLFSFESLSAGEKLIIYRHFAYELKYLAEGNSMPKYLIKFSQRLEAGKNK</sequence>
<comment type="caution">
    <text evidence="1">The sequence shown here is derived from an EMBL/GenBank/DDBJ whole genome shotgun (WGS) entry which is preliminary data.</text>
</comment>
<evidence type="ECO:0000313" key="1">
    <source>
        <dbReference type="EMBL" id="OGZ83643.1"/>
    </source>
</evidence>
<evidence type="ECO:0000313" key="2">
    <source>
        <dbReference type="Proteomes" id="UP000177751"/>
    </source>
</evidence>
<organism evidence="1 2">
    <name type="scientific">Candidatus Staskawiczbacteria bacterium RIFOXYC1_FULL_38_18</name>
    <dbReference type="NCBI Taxonomy" id="1802229"/>
    <lineage>
        <taxon>Bacteria</taxon>
        <taxon>Candidatus Staskawicziibacteriota</taxon>
    </lineage>
</organism>
<gene>
    <name evidence="1" type="ORF">A2401_00310</name>
</gene>